<evidence type="ECO:0000313" key="4">
    <source>
        <dbReference type="Proteomes" id="UP000035762"/>
    </source>
</evidence>
<dbReference type="AlphaFoldDB" id="A0A090MTE6"/>
<reference evidence="3 4" key="1">
    <citation type="journal article" date="2014" name="Genome Announc.">
        <title>Genome Sequence of Afipia felis Strain 76713, Isolated in Hospital Water Using an Amoeba Co-Culture Procedure.</title>
        <authorList>
            <person name="Benamar S."/>
            <person name="La Scola B."/>
            <person name="Croce O."/>
        </authorList>
    </citation>
    <scope>NUCLEOTIDE SEQUENCE [LARGE SCALE GENOMIC DNA]</scope>
    <source>
        <strain evidence="3 4">76713</strain>
    </source>
</reference>
<proteinExistence type="predicted"/>
<feature type="domain" description="Cysteine-rich" evidence="2">
    <location>
        <begin position="4"/>
        <end position="84"/>
    </location>
</feature>
<dbReference type="PANTHER" id="PTHR42947">
    <property type="entry name" value="COB--COM HETERODISULFIDE REDUCTASE SUBUNIT B 1"/>
    <property type="match status" value="1"/>
</dbReference>
<accession>A0A090MTE6</accession>
<dbReference type="Gene3D" id="1.20.1050.140">
    <property type="match status" value="1"/>
</dbReference>
<dbReference type="GO" id="GO:0016491">
    <property type="term" value="F:oxidoreductase activity"/>
    <property type="evidence" value="ECO:0007669"/>
    <property type="project" value="UniProtKB-KW"/>
</dbReference>
<gene>
    <name evidence="3" type="ORF">BN961_02883</name>
</gene>
<protein>
    <submittedName>
        <fullName evidence="3">CoB--CoM heterodisulfide reductase, subunit B</fullName>
    </submittedName>
</protein>
<dbReference type="Proteomes" id="UP000035762">
    <property type="component" value="Unassembled WGS sequence"/>
</dbReference>
<sequence length="288" mass="31799">MKFAYYPGCSAKSTCAELNVALRKVAVALDLQLTELESATCTGARELRAIDPVGFLTLNVRILALAEQQGLPLMTVCNTCTLNLIDANATFAEDKNLARQVNQRLAEEGLEYKGTTRVTHFLWMLFEDIGSERLQKMVVNPLTGMSVAAFYGCHITRPPEKYGFIDSRNNRSLEQLSELLGCKPVDYTGRTECCGFHTAAHDERIAIKLTGQHIQSAKTNGAHAMVTPCPLCHTVLDSFQKEIEKDAGKKLNMPVLHLPQLVGLALGMSHEELRLDKHVISTEALRSL</sequence>
<dbReference type="InterPro" id="IPR004017">
    <property type="entry name" value="Cys_rich_dom"/>
</dbReference>
<evidence type="ECO:0000313" key="3">
    <source>
        <dbReference type="EMBL" id="CEG09457.1"/>
    </source>
</evidence>
<dbReference type="Pfam" id="PF02754">
    <property type="entry name" value="CCG"/>
    <property type="match status" value="2"/>
</dbReference>
<dbReference type="InterPro" id="IPR051278">
    <property type="entry name" value="HdrB/HdrD_reductase"/>
</dbReference>
<feature type="domain" description="Cysteine-rich" evidence="2">
    <location>
        <begin position="147"/>
        <end position="237"/>
    </location>
</feature>
<dbReference type="PANTHER" id="PTHR42947:SF1">
    <property type="entry name" value="COB--COM HETERODISULFIDE REDUCTASE SUBUNIT B 1"/>
    <property type="match status" value="1"/>
</dbReference>
<dbReference type="EMBL" id="CCAZ020000002">
    <property type="protein sequence ID" value="CEG09457.1"/>
    <property type="molecule type" value="Genomic_DNA"/>
</dbReference>
<keyword evidence="4" id="KW-1185">Reference proteome</keyword>
<evidence type="ECO:0000259" key="2">
    <source>
        <dbReference type="Pfam" id="PF02754"/>
    </source>
</evidence>
<comment type="caution">
    <text evidence="3">The sequence shown here is derived from an EMBL/GenBank/DDBJ whole genome shotgun (WGS) entry which is preliminary data.</text>
</comment>
<keyword evidence="1" id="KW-0560">Oxidoreductase</keyword>
<dbReference type="Gene3D" id="3.40.50.11810">
    <property type="match status" value="1"/>
</dbReference>
<dbReference type="OrthoDB" id="9777685at2"/>
<dbReference type="STRING" id="1035.BN961_02883"/>
<name>A0A090MTE6_AFIFE</name>
<dbReference type="RefSeq" id="WP_009339779.1">
    <property type="nucleotide sequence ID" value="NZ_CCAZ020000002.1"/>
</dbReference>
<organism evidence="3 4">
    <name type="scientific">Afipia felis</name>
    <name type="common">Cat scratch disease bacillus</name>
    <dbReference type="NCBI Taxonomy" id="1035"/>
    <lineage>
        <taxon>Bacteria</taxon>
        <taxon>Pseudomonadati</taxon>
        <taxon>Pseudomonadota</taxon>
        <taxon>Alphaproteobacteria</taxon>
        <taxon>Hyphomicrobiales</taxon>
        <taxon>Nitrobacteraceae</taxon>
        <taxon>Afipia</taxon>
    </lineage>
</organism>
<evidence type="ECO:0000256" key="1">
    <source>
        <dbReference type="ARBA" id="ARBA00023002"/>
    </source>
</evidence>